<gene>
    <name evidence="1" type="ORF">NSIN_80065</name>
</gene>
<accession>A0A2H1EIZ0</accession>
<sequence length="464" mass="52987">MRKGIQVIPIIIPTDTVKGTDLEPLEFCDVCFQRGKPNLCETYRNTFTKTASLQFSQKTRLDKILNRLEIRPRSVEKKWTLVVDSQKRNEFLDSLWGANITVHTLEDHVKVITRLYKPEIRKLGDREEIELPSKESWEEFDPKSRDWIPLEVATKKDKFYATVNLGNVLKCSSFEGTTYFRTYLNGATPMLASMEKRAVYNIVSTLAEPISSIWKSDAGESRGFVGFDQLPNIPDEIFNVIRRLATIDKRIPDTLIFENNDYELVKTVLSCIKIDLVKSSDIMTTVLDKKSDVPVLLDDIQKERLDVMLDILKEMGGKIDLEKEGLSISGTRGLIKIVFVDSDKSTQDGNLVKIAMSALEDPPRFAEILFMIKKRLGLLDLPLENMLSQHWPIISDSDLQYVIQTAISWWSHNPVLASKILGDGKKFSKVKEWNNKIKEGKIRSSLDTVTLGKIIKQKESNMLK</sequence>
<evidence type="ECO:0000313" key="1">
    <source>
        <dbReference type="EMBL" id="SHO48027.1"/>
    </source>
</evidence>
<keyword evidence="2" id="KW-1185">Reference proteome</keyword>
<reference evidence="2" key="1">
    <citation type="submission" date="2016-12" db="EMBL/GenBank/DDBJ databases">
        <authorList>
            <person name="Herbold C."/>
        </authorList>
    </citation>
    <scope>NUCLEOTIDE SEQUENCE [LARGE SCALE GENOMIC DNA]</scope>
</reference>
<dbReference type="Proteomes" id="UP000232412">
    <property type="component" value="Unassembled WGS sequence"/>
</dbReference>
<name>A0A2H1EIZ0_9ARCH</name>
<dbReference type="RefSeq" id="WP_101010913.1">
    <property type="nucleotide sequence ID" value="NZ_FRFC01000009.1"/>
</dbReference>
<dbReference type="EMBL" id="FRFC01000009">
    <property type="protein sequence ID" value="SHO48027.1"/>
    <property type="molecule type" value="Genomic_DNA"/>
</dbReference>
<evidence type="ECO:0000313" key="2">
    <source>
        <dbReference type="Proteomes" id="UP000232412"/>
    </source>
</evidence>
<protein>
    <submittedName>
        <fullName evidence="1">Uncharacterized protein</fullName>
    </submittedName>
</protein>
<organism evidence="1 2">
    <name type="scientific">Nitrosotalea sinensis</name>
    <dbReference type="NCBI Taxonomy" id="1499975"/>
    <lineage>
        <taxon>Archaea</taxon>
        <taxon>Nitrososphaerota</taxon>
        <taxon>Nitrososphaeria</taxon>
        <taxon>Nitrosotaleales</taxon>
        <taxon>Nitrosotaleaceae</taxon>
        <taxon>Nitrosotalea</taxon>
    </lineage>
</organism>
<proteinExistence type="predicted"/>
<dbReference type="OrthoDB" id="9812at2157"/>
<dbReference type="AlphaFoldDB" id="A0A2H1EIZ0"/>